<evidence type="ECO:0000259" key="19">
    <source>
        <dbReference type="Pfam" id="PF22940"/>
    </source>
</evidence>
<comment type="similarity">
    <text evidence="10">Belongs to the CNOT1 family.</text>
</comment>
<comment type="subcellular location">
    <subcellularLocation>
        <location evidence="2">Cytoplasm</location>
    </subcellularLocation>
    <subcellularLocation>
        <location evidence="1">Nucleus</location>
    </subcellularLocation>
</comment>
<evidence type="ECO:0000256" key="13">
    <source>
        <dbReference type="SAM" id="MobiDB-lite"/>
    </source>
</evidence>
<dbReference type="Pfam" id="PF16418">
    <property type="entry name" value="CNOT1_HEAT"/>
    <property type="match status" value="1"/>
</dbReference>
<keyword evidence="8" id="KW-0804">Transcription</keyword>
<dbReference type="Pfam" id="PF22940">
    <property type="entry name" value="CNOT1_1st"/>
    <property type="match status" value="1"/>
</dbReference>
<evidence type="ECO:0000259" key="17">
    <source>
        <dbReference type="Pfam" id="PF16417"/>
    </source>
</evidence>
<dbReference type="Gene3D" id="1.25.40.800">
    <property type="match status" value="1"/>
</dbReference>
<dbReference type="PANTHER" id="PTHR13162">
    <property type="entry name" value="CCR4-NOT TRANSCRIPTION COMPLEX"/>
    <property type="match status" value="1"/>
</dbReference>
<dbReference type="GO" id="GO:0005634">
    <property type="term" value="C:nucleus"/>
    <property type="evidence" value="ECO:0007669"/>
    <property type="project" value="UniProtKB-SubCell"/>
</dbReference>
<dbReference type="Gene3D" id="1.25.40.180">
    <property type="match status" value="1"/>
</dbReference>
<evidence type="ECO:0000256" key="7">
    <source>
        <dbReference type="ARBA" id="ARBA00023158"/>
    </source>
</evidence>
<evidence type="ECO:0000259" key="20">
    <source>
        <dbReference type="Pfam" id="PF23590"/>
    </source>
</evidence>
<dbReference type="InterPro" id="IPR038535">
    <property type="entry name" value="CNOT1_TTP_bind_sf"/>
</dbReference>
<dbReference type="GeneID" id="115009293"/>
<evidence type="ECO:0000256" key="2">
    <source>
        <dbReference type="ARBA" id="ARBA00004496"/>
    </source>
</evidence>
<dbReference type="InterPro" id="IPR032194">
    <property type="entry name" value="CNOT1_HEAT"/>
</dbReference>
<feature type="region of interest" description="Disordered" evidence="13">
    <location>
        <begin position="718"/>
        <end position="788"/>
    </location>
</feature>
<dbReference type="Pfam" id="PF16417">
    <property type="entry name" value="CNOT1_TTP_bind"/>
    <property type="match status" value="1"/>
</dbReference>
<evidence type="ECO:0000256" key="9">
    <source>
        <dbReference type="ARBA" id="ARBA00023242"/>
    </source>
</evidence>
<dbReference type="Pfam" id="PF12842">
    <property type="entry name" value="DUF3819"/>
    <property type="match status" value="1"/>
</dbReference>
<feature type="compositionally biased region" description="Low complexity" evidence="13">
    <location>
        <begin position="1039"/>
        <end position="1060"/>
    </location>
</feature>
<dbReference type="GO" id="GO:0031047">
    <property type="term" value="P:regulatory ncRNA-mediated gene silencing"/>
    <property type="evidence" value="ECO:0007669"/>
    <property type="project" value="UniProtKB-KW"/>
</dbReference>
<dbReference type="Proteomes" id="UP000504630">
    <property type="component" value="Chromosome 6"/>
</dbReference>
<evidence type="ECO:0000256" key="10">
    <source>
        <dbReference type="ARBA" id="ARBA00025717"/>
    </source>
</evidence>
<evidence type="ECO:0000256" key="6">
    <source>
        <dbReference type="ARBA" id="ARBA00023015"/>
    </source>
</evidence>
<dbReference type="Pfam" id="PF04054">
    <property type="entry name" value="Not1"/>
    <property type="match status" value="1"/>
</dbReference>
<dbReference type="GO" id="GO:0030015">
    <property type="term" value="C:CCR4-NOT core complex"/>
    <property type="evidence" value="ECO:0007669"/>
    <property type="project" value="InterPro"/>
</dbReference>
<feature type="domain" description="CCR4-NOT transcription complex subunit 1 TTP binding" evidence="17">
    <location>
        <begin position="824"/>
        <end position="1001"/>
    </location>
</feature>
<dbReference type="FunFam" id="1.25.40.800:FF:000001">
    <property type="entry name" value="CCR4-NOT transcription complex subunit 1"/>
    <property type="match status" value="1"/>
</dbReference>
<dbReference type="InterPro" id="IPR032193">
    <property type="entry name" value="CNOT1_TTP_bind"/>
</dbReference>
<feature type="domain" description="CCR4-NOT transcription complex subunit 1" evidence="15">
    <location>
        <begin position="1397"/>
        <end position="1544"/>
    </location>
</feature>
<dbReference type="GO" id="GO:0000932">
    <property type="term" value="C:P-body"/>
    <property type="evidence" value="ECO:0007669"/>
    <property type="project" value="TreeGrafter"/>
</dbReference>
<evidence type="ECO:0000256" key="1">
    <source>
        <dbReference type="ARBA" id="ARBA00004123"/>
    </source>
</evidence>
<dbReference type="InterPro" id="IPR032191">
    <property type="entry name" value="CNOT1_CAF1_bind"/>
</dbReference>
<feature type="region of interest" description="Disordered" evidence="13">
    <location>
        <begin position="1019"/>
        <end position="1070"/>
    </location>
</feature>
<keyword evidence="6" id="KW-0805">Transcription regulation</keyword>
<organism evidence="21 22">
    <name type="scientific">Cottoperca gobio</name>
    <name type="common">Frogmouth</name>
    <name type="synonym">Aphritis gobio</name>
    <dbReference type="NCBI Taxonomy" id="56716"/>
    <lineage>
        <taxon>Eukaryota</taxon>
        <taxon>Metazoa</taxon>
        <taxon>Chordata</taxon>
        <taxon>Craniata</taxon>
        <taxon>Vertebrata</taxon>
        <taxon>Euteleostomi</taxon>
        <taxon>Actinopterygii</taxon>
        <taxon>Neopterygii</taxon>
        <taxon>Teleostei</taxon>
        <taxon>Neoteleostei</taxon>
        <taxon>Acanthomorphata</taxon>
        <taxon>Eupercaria</taxon>
        <taxon>Perciformes</taxon>
        <taxon>Notothenioidei</taxon>
        <taxon>Bovichtidae</taxon>
        <taxon>Cottoperca</taxon>
    </lineage>
</organism>
<dbReference type="GO" id="GO:0060090">
    <property type="term" value="F:molecular adaptor activity"/>
    <property type="evidence" value="ECO:0007669"/>
    <property type="project" value="TreeGrafter"/>
</dbReference>
<reference evidence="22" key="1">
    <citation type="submission" date="2025-08" db="UniProtKB">
        <authorList>
            <consortium name="RefSeq"/>
        </authorList>
    </citation>
    <scope>IDENTIFICATION</scope>
</reference>
<feature type="domain" description="CCR4-NOT transcription complex subunit 1 CAF1-binding" evidence="16">
    <location>
        <begin position="1090"/>
        <end position="1312"/>
    </location>
</feature>
<proteinExistence type="inferred from homology"/>
<keyword evidence="4" id="KW-0678">Repressor</keyword>
<dbReference type="FunFam" id="1.25.40.180:FF:000005">
    <property type="entry name" value="Ccr4-not transcription complex subunit 1 isoform"/>
    <property type="match status" value="1"/>
</dbReference>
<dbReference type="Gene3D" id="1.25.40.840">
    <property type="entry name" value="CCR4-NOT transcription complex subunit 1 TTP binding domain"/>
    <property type="match status" value="1"/>
</dbReference>
<evidence type="ECO:0000313" key="22">
    <source>
        <dbReference type="RefSeq" id="XP_029289050.1"/>
    </source>
</evidence>
<accession>A0A6J2PU20</accession>
<gene>
    <name evidence="22" type="primary">cnot1</name>
</gene>
<keyword evidence="21" id="KW-1185">Reference proteome</keyword>
<dbReference type="RefSeq" id="XP_029289050.1">
    <property type="nucleotide sequence ID" value="XM_029433190.1"/>
</dbReference>
<evidence type="ECO:0000259" key="14">
    <source>
        <dbReference type="Pfam" id="PF04054"/>
    </source>
</evidence>
<dbReference type="FunFam" id="1.25.40.840:FF:000001">
    <property type="entry name" value="Ccr4-not transcription complex subunit 1 isoform"/>
    <property type="match status" value="1"/>
</dbReference>
<evidence type="ECO:0000313" key="21">
    <source>
        <dbReference type="Proteomes" id="UP000504630"/>
    </source>
</evidence>
<feature type="domain" description="CCR4-Not complex component Not1 C-terminal" evidence="14">
    <location>
        <begin position="2009"/>
        <end position="2368"/>
    </location>
</feature>
<evidence type="ECO:0000256" key="8">
    <source>
        <dbReference type="ARBA" id="ARBA00023163"/>
    </source>
</evidence>
<dbReference type="CDD" id="cd20710">
    <property type="entry name" value="NOT1_connector"/>
    <property type="match status" value="1"/>
</dbReference>
<evidence type="ECO:0000256" key="3">
    <source>
        <dbReference type="ARBA" id="ARBA00022490"/>
    </source>
</evidence>
<keyword evidence="7" id="KW-0943">RNA-mediated gene silencing</keyword>
<dbReference type="Pfam" id="PF16415">
    <property type="entry name" value="CNOT1_CAF1_bind"/>
    <property type="match status" value="1"/>
</dbReference>
<keyword evidence="3" id="KW-0963">Cytoplasm</keyword>
<dbReference type="InterPro" id="IPR055454">
    <property type="entry name" value="CNOT1-like_NOT1_connector"/>
</dbReference>
<dbReference type="InterPro" id="IPR055104">
    <property type="entry name" value="CNOT1_1st"/>
</dbReference>
<feature type="compositionally biased region" description="Polar residues" evidence="13">
    <location>
        <begin position="727"/>
        <end position="749"/>
    </location>
</feature>
<feature type="domain" description="CCR4-NOT transcription complex subunit 1 N-terminal" evidence="19">
    <location>
        <begin position="30"/>
        <end position="227"/>
    </location>
</feature>
<evidence type="ECO:0000259" key="18">
    <source>
        <dbReference type="Pfam" id="PF16418"/>
    </source>
</evidence>
<evidence type="ECO:0000256" key="12">
    <source>
        <dbReference type="ARBA" id="ARBA00071432"/>
    </source>
</evidence>
<dbReference type="GO" id="GO:0000288">
    <property type="term" value="P:nuclear-transcribed mRNA catabolic process, deadenylation-dependent decay"/>
    <property type="evidence" value="ECO:0007669"/>
    <property type="project" value="TreeGrafter"/>
</dbReference>
<dbReference type="PANTHER" id="PTHR13162:SF8">
    <property type="entry name" value="CCR4-NOT TRANSCRIPTION COMPLEX SUBUNIT 1"/>
    <property type="match status" value="1"/>
</dbReference>
<dbReference type="InterPro" id="IPR040398">
    <property type="entry name" value="Not1"/>
</dbReference>
<dbReference type="Pfam" id="PF23590">
    <property type="entry name" value="NOT1_connector"/>
    <property type="match status" value="1"/>
</dbReference>
<evidence type="ECO:0000259" key="16">
    <source>
        <dbReference type="Pfam" id="PF16415"/>
    </source>
</evidence>
<dbReference type="FunFam" id="1.25.40.790:FF:000001">
    <property type="entry name" value="Ccr4-not transcription complex subunit 1 isoform"/>
    <property type="match status" value="1"/>
</dbReference>
<evidence type="ECO:0000256" key="4">
    <source>
        <dbReference type="ARBA" id="ARBA00022491"/>
    </source>
</evidence>
<protein>
    <recommendedName>
        <fullName evidence="12">CCR4-NOT transcription complex subunit 1</fullName>
    </recommendedName>
    <alternativeName>
        <fullName evidence="11">CCR4-associated factor 1</fullName>
    </alternativeName>
</protein>
<keyword evidence="5" id="KW-0810">Translation regulation</keyword>
<feature type="compositionally biased region" description="Low complexity" evidence="13">
    <location>
        <begin position="1019"/>
        <end position="1028"/>
    </location>
</feature>
<evidence type="ECO:0000256" key="11">
    <source>
        <dbReference type="ARBA" id="ARBA00032531"/>
    </source>
</evidence>
<evidence type="ECO:0000259" key="15">
    <source>
        <dbReference type="Pfam" id="PF12842"/>
    </source>
</evidence>
<dbReference type="Gene3D" id="1.25.40.790">
    <property type="match status" value="1"/>
</dbReference>
<dbReference type="CTD" id="23019"/>
<keyword evidence="9" id="KW-0539">Nucleus</keyword>
<sequence>MNLDSLSLALSQISYLVDNLTKKNYRASQQEIQHIVNRHGPEADRHLLRCLFSHVDFSGDGKSSGKDFHQTQFLIQECVSLISKPNFIATLCYAIDNPLHYQKSLKPSAHLFTQLSKVLKLSKVQEVIFGLALLNSSNADLRGFAAQFIKQKLPDLLRSYVDADLGGNQEGGFQDIAIEVLQLLLSHLLFGQKGASGVGQEQIDAFLKTLCRDFPQERCPVVLAPLLYPEKRDILMDRILPDSGELAKTMMESSLAEFMQEVGYGFCASLDECRNIILQYGVREVTASQVARVLGMMARTHSGLTDGIPLQSISAPGSGIWSDGKDKNDGSQAHTWNVEVLIDVVKEVNPNLNFKEVTYELDHPGFIIRDSKGLHIVVYGIQRGLGMEVFPVDLIYRPWKHAEGQLSFIQHSLMSPEVFSFADYPCHTVAIDILKAPPEDDNREIATWKSLDLVESLLRLSEVGQYEQVKQLFSFPIKHCPDMLVLALLQISTSWHTLRHELISTLMPIFLGNHPNSAIILHYAWHGQGQSPSIRQLIMHSMAEWYMRGEQYDQAKLSRILDVAQDLKSLSMLLNGTPFAFVIDLAALASRREYLKLDKWLTDKIREHGEPFIQACVTFLKRRCPSIMGGLAPDKDQPKSAQLPPETLATMLACLQSCAGSVSQELSESILTMVANCSNVMNKARQPPPGVMPKGRAPSTSSLDAISPVQMDTLSGMGSLNLGGTAPSHTQSMQGFPTSLSSAFSNPQSPAKAFPPLSNPNPSTPFGGIGSLSSQLPGMDSGPLGTGIGIGSGIGSSLGMPTVNTDPFGTRKMSTPGLNPPTFQQTDLSQVWPEANQHFSKEIDDEANSYFQRIYNHPPHPTMSVDEVLEMLQRFKDSTIKREREVFNCMLRNLFEEYRFFPQYPDKELHITACLFGGIIEKGLVTYMALGLALRYVLEALRKPYGSKMYYFGIAALDRFKNRLKDYPQYCQHLASIAHFLQFPHHLQEYIEYGQQSRDPPVKMQGSITTPGSLALAQVQAQSQQPGVPKAPQPGQPSTLVTTTTTTTTVAKTPTITRPTPGTFKKDVPPSINTTNIDTLLVATDQTERIVEPPENVQEKIAFIFNNLSQSNMTQKVEELKETVKDEFMPWVSQYLVMKRVSIEPNFHGLYSNFLDTLKNPEFVKMVLNETYRNIKVLLTSDKAAANFSDRSLLKNLGHWLGMITLAKNKPILYTDLEVKSLLLEAYVKGQQELLYVVPFVAKVLESSLRSMVFRPQNPWTMAIMNVLAELHQEHDLKLNLKFEIEVLCKNLSLDINDLKPGTLLKDKDKLKSLEEQLSAPKKEAKPPEEMLPVSTTGDFVPFAAPPSTPATTTTICTTTGPPTPQFSYHDINVYALAGLAPHININVNIPLLQAHPQLKQCVRQSVERAVQELVHPVVDRSIKIAMTTCEQIIRKDFALDSEESRMRVAAHHMMRNLTAGMAMITCREPLLMSIATNLKNSFAAALRAPTPQQREMMEEAAARIAQDNCELACCFIQKTAVEKAGPEMDKRLATEFELRKHARQEGRRYCDPVVLTYQAERMPEQIRLKVGGVDPKQLAVYEEFARNVPGFLPSNDLSQPTGFLAQPMKQQAWATDDVAQIYDKCMADLEQHLHAIPPALAMNPLTQALRSLLEAVALARNSRDGIAALGLLQKAVEGLLDATSGADADLLLRYRECHLLVLKALQDGRAYGPQWCNKQITRCLIECRDEYKYNVEAVELLIRNHLVNMQQYDLHLAQSMENGLHYMAVAFAMQLVKLLLVDERSVSHVTEADLFHTIETLMRTCAHSRANAPEGLPQLMDVVRSNYEAMIDRAHGGPNFMMHSGISQASEYDDPPGLREKAEYLLREWVNLYHSAAAGRDSTKAFSAFVGQMHQQGILKTDDLITRFFRLCTEMCVEISYRAQAEQQHNPAASAAIIRAKCYHNLDAFVRLIALLVKHSGEATNTVTKINLLNKVLGIVVGVLIQDHDVRQTEFQQLPYHRIFIMLLLELNAPEHVLETINFQTLTAFCNTFHILRPTKAPGFVYAWLELISHRIFIARMLAHTPQQKGWPMYAQLLIDLFKYLAPFLRNVELNKPMQILYKGTLRVLLVLLHDFPEFLCDYHYGFCDVIPPNCIQLRNLILSAFPRNMRLPDPFTPNLKVDMLSEINIAPRILTNFTGVMPSQFKKDLDSYLKTRSPVTFLSELRSNLQVSNEPGNRYNIQLINALVLYVGTQAIAHIHNKGSTPSMSTITHSAHMDIFQNLAVDLDTEGRYLFLNAIANQLRYPNSHTHYFSCTMLYLFAEANTEAIQEQITRVLLERLIVNRPHPWGLLITFIELIKNPAFKFWSHDFVHCAPEIEKLFQSVAQCCMGQKQAQQVMEGTGAS</sequence>
<name>A0A6J2PU20_COTGO</name>
<dbReference type="InterPro" id="IPR007196">
    <property type="entry name" value="CCR4-Not_Not1_C"/>
</dbReference>
<dbReference type="InterPro" id="IPR024557">
    <property type="entry name" value="CNOT1_dom_4"/>
</dbReference>
<evidence type="ECO:0000256" key="5">
    <source>
        <dbReference type="ARBA" id="ARBA00022845"/>
    </source>
</evidence>
<feature type="domain" description="CCR4-NOT transcription complex subunit 1-like NOT1 connector" evidence="20">
    <location>
        <begin position="1621"/>
        <end position="1825"/>
    </location>
</feature>
<dbReference type="GO" id="GO:0017148">
    <property type="term" value="P:negative regulation of translation"/>
    <property type="evidence" value="ECO:0007669"/>
    <property type="project" value="InterPro"/>
</dbReference>
<feature type="domain" description="CCR4-NOT transcription complex subunit 1 HEAT repeat" evidence="18">
    <location>
        <begin position="500"/>
        <end position="656"/>
    </location>
</feature>